<keyword evidence="3" id="KW-0143">Chaperone</keyword>
<dbReference type="Pfam" id="PF00012">
    <property type="entry name" value="HSP70"/>
    <property type="match status" value="1"/>
</dbReference>
<keyword evidence="5" id="KW-1185">Reference proteome</keyword>
<reference evidence="4 5" key="1">
    <citation type="journal article" date="2019" name="PLoS Negl. Trop. Dis.">
        <title>Whole genome sequencing of Entamoeba nuttalli reveals mammalian host-related molecular signatures and a novel octapeptide-repeat surface protein.</title>
        <authorList>
            <person name="Tanaka M."/>
            <person name="Makiuchi T."/>
            <person name="Komiyama T."/>
            <person name="Shiina T."/>
            <person name="Osaki K."/>
            <person name="Tachibana H."/>
        </authorList>
    </citation>
    <scope>NUCLEOTIDE SEQUENCE [LARGE SCALE GENOMIC DNA]</scope>
    <source>
        <strain evidence="4 5">P19-061405</strain>
    </source>
</reference>
<dbReference type="InterPro" id="IPR043129">
    <property type="entry name" value="ATPase_NBD"/>
</dbReference>
<gene>
    <name evidence="4" type="ORF">ENUP19_0161G0002</name>
</gene>
<protein>
    <recommendedName>
        <fullName evidence="6">DnaK family protein</fullName>
    </recommendedName>
</protein>
<keyword evidence="1" id="KW-0547">Nucleotide-binding</keyword>
<dbReference type="Proteomes" id="UP001628156">
    <property type="component" value="Unassembled WGS sequence"/>
</dbReference>
<sequence length="629" mass="73252">MRTSQQKGKQRYTIIGIDFGNENIVIGKYYNGGVDIIDSPIGKHSISNCISCIKKEIRCGVDRNESQIKRRPKNCIIGLKKLIQVDNSELKSQENKFSNVQCDENGILQCGDIGNIHIESMLVEMFKMIKEITQSDYCVVSISSNYSFQDRRSIEYACELAKIPCLQCVEDCICVGLYYWTYDITSFNTINNKETTQMVLNVGDSETTCSVFRFHSNSLEIISNESINIGGRDYSYIIKNKCIELMSEKEELKEFIQSLDEEKKLKFYNKIDEDINKFKFSFSSQNVLESTLKIELNNNNEFIENVTKTEFESWFEEYNEAICLLVQRIIETTQKRINLHLTDIEFVGGGSRLGCIKTIIENKLHLNVKNTMNKECVVAKGAALVAVQVGTKLRLLNEIEENFLYLSIERFIEKESIEIDNVLYPEVDQLTNGGELIVENKNKSIITEVKINQNCIGVIKDEIIYSNYLSIGLERWFYCYQPYDIVISDNDDYVFPFQNSSKVQKDERIGQYKYNWVIRNYLRAIECSNKSDNHQIFKLEKEISLNNNCFSDNYLDIVKKEIKELEKIQHRIHECTKLKNLFEHYISQHKHELNDKEKEELIEKKKLLRKITDDIEETKRIIGDIDINN</sequence>
<proteinExistence type="predicted"/>
<name>A0ABQ0DLK8_9EUKA</name>
<evidence type="ECO:0008006" key="6">
    <source>
        <dbReference type="Google" id="ProtNLM"/>
    </source>
</evidence>
<dbReference type="Gene3D" id="3.30.420.40">
    <property type="match status" value="2"/>
</dbReference>
<comment type="caution">
    <text evidence="4">The sequence shown here is derived from an EMBL/GenBank/DDBJ whole genome shotgun (WGS) entry which is preliminary data.</text>
</comment>
<dbReference type="EMBL" id="BAAFRS010000161">
    <property type="protein sequence ID" value="GAB1223744.1"/>
    <property type="molecule type" value="Genomic_DNA"/>
</dbReference>
<keyword evidence="2" id="KW-0067">ATP-binding</keyword>
<dbReference type="Gene3D" id="3.90.640.10">
    <property type="entry name" value="Actin, Chain A, domain 4"/>
    <property type="match status" value="1"/>
</dbReference>
<accession>A0ABQ0DLK8</accession>
<dbReference type="InterPro" id="IPR013126">
    <property type="entry name" value="Hsp_70_fam"/>
</dbReference>
<dbReference type="PANTHER" id="PTHR45639:SF3">
    <property type="entry name" value="HYPOXIA UP-REGULATED PROTEIN 1"/>
    <property type="match status" value="1"/>
</dbReference>
<dbReference type="PANTHER" id="PTHR45639">
    <property type="entry name" value="HSC70CB, ISOFORM G-RELATED"/>
    <property type="match status" value="1"/>
</dbReference>
<evidence type="ECO:0000256" key="1">
    <source>
        <dbReference type="ARBA" id="ARBA00022741"/>
    </source>
</evidence>
<dbReference type="SUPFAM" id="SSF53067">
    <property type="entry name" value="Actin-like ATPase domain"/>
    <property type="match status" value="2"/>
</dbReference>
<organism evidence="4 5">
    <name type="scientific">Entamoeba nuttalli</name>
    <dbReference type="NCBI Taxonomy" id="412467"/>
    <lineage>
        <taxon>Eukaryota</taxon>
        <taxon>Amoebozoa</taxon>
        <taxon>Evosea</taxon>
        <taxon>Archamoebae</taxon>
        <taxon>Mastigamoebida</taxon>
        <taxon>Entamoebidae</taxon>
        <taxon>Entamoeba</taxon>
    </lineage>
</organism>
<evidence type="ECO:0000313" key="4">
    <source>
        <dbReference type="EMBL" id="GAB1223744.1"/>
    </source>
</evidence>
<evidence type="ECO:0000256" key="3">
    <source>
        <dbReference type="ARBA" id="ARBA00023186"/>
    </source>
</evidence>
<evidence type="ECO:0000313" key="5">
    <source>
        <dbReference type="Proteomes" id="UP001628156"/>
    </source>
</evidence>
<evidence type="ECO:0000256" key="2">
    <source>
        <dbReference type="ARBA" id="ARBA00022840"/>
    </source>
</evidence>